<dbReference type="EMBL" id="JH930477">
    <property type="protein sequence ID" value="EKM51247.1"/>
    <property type="molecule type" value="Genomic_DNA"/>
</dbReference>
<dbReference type="OrthoDB" id="433474at2759"/>
<dbReference type="InterPro" id="IPR029058">
    <property type="entry name" value="AB_hydrolase_fold"/>
</dbReference>
<dbReference type="Gene3D" id="3.40.50.1820">
    <property type="entry name" value="alpha/beta hydrolase"/>
    <property type="match status" value="1"/>
</dbReference>
<sequence length="309" mass="34117">MEVIPQYKDEPIPTQIDIVYQVLYPILETRRAEIEQTKRRTFKYGETDRHQLDVYYPSTTPTGKAPVLFFIYGGGYHSGDRQMAAPRDLVYANVGAFFARQGLVVVIPDYRILPNMKFPDPAVDVKDAIAWVANHADEINADASVEADVNHLFIAGHSAGAAIVTTTLLLPDFFPADLKQRVRGVILKGGGYHFQTKTPSLPPAAISAYFGSDEDVLRNQPLSLLKNASDDAVQSLPEVTTYVSEYEVPAIRESSIEFYKVLGDRRGKPVPAGVLAGHNHISPHVALCTGQGEEWAVEVASWVKARVPR</sequence>
<dbReference type="PANTHER" id="PTHR48081:SF6">
    <property type="entry name" value="PEPTIDASE S9 PROLYL OLIGOPEPTIDASE CATALYTIC DOMAIN-CONTAINING PROTEIN"/>
    <property type="match status" value="1"/>
</dbReference>
<feature type="domain" description="BD-FAE-like" evidence="2">
    <location>
        <begin position="52"/>
        <end position="164"/>
    </location>
</feature>
<dbReference type="AlphaFoldDB" id="K5WLT2"/>
<name>K5WLT2_PHACS</name>
<dbReference type="KEGG" id="pco:PHACADRAFT_200066"/>
<dbReference type="HOGENOM" id="CLU_012494_8_1_1"/>
<organism evidence="3 4">
    <name type="scientific">Phanerochaete carnosa (strain HHB-10118-sp)</name>
    <name type="common">White-rot fungus</name>
    <name type="synonym">Peniophora carnosa</name>
    <dbReference type="NCBI Taxonomy" id="650164"/>
    <lineage>
        <taxon>Eukaryota</taxon>
        <taxon>Fungi</taxon>
        <taxon>Dikarya</taxon>
        <taxon>Basidiomycota</taxon>
        <taxon>Agaricomycotina</taxon>
        <taxon>Agaricomycetes</taxon>
        <taxon>Polyporales</taxon>
        <taxon>Phanerochaetaceae</taxon>
        <taxon>Phanerochaete</taxon>
    </lineage>
</organism>
<gene>
    <name evidence="3" type="ORF">PHACADRAFT_200066</name>
</gene>
<evidence type="ECO:0000313" key="4">
    <source>
        <dbReference type="Proteomes" id="UP000008370"/>
    </source>
</evidence>
<evidence type="ECO:0000256" key="1">
    <source>
        <dbReference type="ARBA" id="ARBA00022801"/>
    </source>
</evidence>
<dbReference type="PANTHER" id="PTHR48081">
    <property type="entry name" value="AB HYDROLASE SUPERFAMILY PROTEIN C4A8.06C"/>
    <property type="match status" value="1"/>
</dbReference>
<dbReference type="Pfam" id="PF20434">
    <property type="entry name" value="BD-FAE"/>
    <property type="match status" value="1"/>
</dbReference>
<accession>K5WLT2</accession>
<dbReference type="STRING" id="650164.K5WLT2"/>
<dbReference type="InterPro" id="IPR049492">
    <property type="entry name" value="BD-FAE-like_dom"/>
</dbReference>
<dbReference type="InParanoid" id="K5WLT2"/>
<evidence type="ECO:0000313" key="3">
    <source>
        <dbReference type="EMBL" id="EKM51247.1"/>
    </source>
</evidence>
<evidence type="ECO:0000259" key="2">
    <source>
        <dbReference type="Pfam" id="PF20434"/>
    </source>
</evidence>
<dbReference type="SUPFAM" id="SSF53474">
    <property type="entry name" value="alpha/beta-Hydrolases"/>
    <property type="match status" value="1"/>
</dbReference>
<reference evidence="3 4" key="1">
    <citation type="journal article" date="2012" name="BMC Genomics">
        <title>Comparative genomics of the white-rot fungi, Phanerochaete carnosa and P. chrysosporium, to elucidate the genetic basis of the distinct wood types they colonize.</title>
        <authorList>
            <person name="Suzuki H."/>
            <person name="MacDonald J."/>
            <person name="Syed K."/>
            <person name="Salamov A."/>
            <person name="Hori C."/>
            <person name="Aerts A."/>
            <person name="Henrissat B."/>
            <person name="Wiebenga A."/>
            <person name="vanKuyk P.A."/>
            <person name="Barry K."/>
            <person name="Lindquist E."/>
            <person name="LaButti K."/>
            <person name="Lapidus A."/>
            <person name="Lucas S."/>
            <person name="Coutinho P."/>
            <person name="Gong Y."/>
            <person name="Samejima M."/>
            <person name="Mahadevan R."/>
            <person name="Abou-Zaid M."/>
            <person name="de Vries R.P."/>
            <person name="Igarashi K."/>
            <person name="Yadav J.S."/>
            <person name="Grigoriev I.V."/>
            <person name="Master E.R."/>
        </authorList>
    </citation>
    <scope>NUCLEOTIDE SEQUENCE [LARGE SCALE GENOMIC DNA]</scope>
    <source>
        <strain evidence="3 4">HHB-10118-sp</strain>
    </source>
</reference>
<keyword evidence="4" id="KW-1185">Reference proteome</keyword>
<protein>
    <recommendedName>
        <fullName evidence="2">BD-FAE-like domain-containing protein</fullName>
    </recommendedName>
</protein>
<dbReference type="RefSeq" id="XP_007400398.1">
    <property type="nucleotide sequence ID" value="XM_007400336.1"/>
</dbReference>
<dbReference type="GO" id="GO:0016787">
    <property type="term" value="F:hydrolase activity"/>
    <property type="evidence" value="ECO:0007669"/>
    <property type="project" value="UniProtKB-KW"/>
</dbReference>
<dbReference type="Proteomes" id="UP000008370">
    <property type="component" value="Unassembled WGS sequence"/>
</dbReference>
<proteinExistence type="predicted"/>
<dbReference type="GeneID" id="18911468"/>
<keyword evidence="1" id="KW-0378">Hydrolase</keyword>
<dbReference type="InterPro" id="IPR050300">
    <property type="entry name" value="GDXG_lipolytic_enzyme"/>
</dbReference>